<dbReference type="PANTHER" id="PTHR44240:SF10">
    <property type="entry name" value="J DOMAIN-CONTAINING PROTEIN"/>
    <property type="match status" value="1"/>
</dbReference>
<organism evidence="3 4">
    <name type="scientific">Paramaledivibacter caminithermalis (strain DSM 15212 / CIP 107654 / DViRD3)</name>
    <name type="common">Clostridium caminithermale</name>
    <dbReference type="NCBI Taxonomy" id="1121301"/>
    <lineage>
        <taxon>Bacteria</taxon>
        <taxon>Bacillati</taxon>
        <taxon>Bacillota</taxon>
        <taxon>Clostridia</taxon>
        <taxon>Peptostreptococcales</taxon>
        <taxon>Caminicellaceae</taxon>
        <taxon>Paramaledivibacter</taxon>
    </lineage>
</organism>
<dbReference type="Pfam" id="PF00226">
    <property type="entry name" value="DnaJ"/>
    <property type="match status" value="1"/>
</dbReference>
<evidence type="ECO:0000313" key="4">
    <source>
        <dbReference type="Proteomes" id="UP000184465"/>
    </source>
</evidence>
<keyword evidence="4" id="KW-1185">Reference proteome</keyword>
<name>A0A1M6L5A4_PARC5</name>
<protein>
    <submittedName>
        <fullName evidence="3">DnaJ domain-containing protein</fullName>
    </submittedName>
</protein>
<dbReference type="InterPro" id="IPR018253">
    <property type="entry name" value="DnaJ_domain_CS"/>
</dbReference>
<evidence type="ECO:0000313" key="3">
    <source>
        <dbReference type="EMBL" id="SHJ66383.1"/>
    </source>
</evidence>
<dbReference type="SUPFAM" id="SSF48452">
    <property type="entry name" value="TPR-like"/>
    <property type="match status" value="1"/>
</dbReference>
<accession>A0A1M6L5A4</accession>
<dbReference type="GO" id="GO:0006260">
    <property type="term" value="P:DNA replication"/>
    <property type="evidence" value="ECO:0007669"/>
    <property type="project" value="UniProtKB-KW"/>
</dbReference>
<gene>
    <name evidence="3" type="ORF">SAMN02745912_00661</name>
</gene>
<evidence type="ECO:0000259" key="2">
    <source>
        <dbReference type="PROSITE" id="PS50076"/>
    </source>
</evidence>
<dbReference type="SMART" id="SM00271">
    <property type="entry name" value="DnaJ"/>
    <property type="match status" value="1"/>
</dbReference>
<dbReference type="STRING" id="1121301.SAMN02745912_00661"/>
<dbReference type="InterPro" id="IPR052276">
    <property type="entry name" value="Diphthamide-biosynth_chaperone"/>
</dbReference>
<dbReference type="AlphaFoldDB" id="A0A1M6L5A4"/>
<dbReference type="EMBL" id="FRAG01000005">
    <property type="protein sequence ID" value="SHJ66383.1"/>
    <property type="molecule type" value="Genomic_DNA"/>
</dbReference>
<dbReference type="CDD" id="cd06257">
    <property type="entry name" value="DnaJ"/>
    <property type="match status" value="1"/>
</dbReference>
<evidence type="ECO:0000256" key="1">
    <source>
        <dbReference type="ARBA" id="ARBA00022705"/>
    </source>
</evidence>
<proteinExistence type="predicted"/>
<dbReference type="PRINTS" id="PR00625">
    <property type="entry name" value="JDOMAIN"/>
</dbReference>
<dbReference type="Proteomes" id="UP000184465">
    <property type="component" value="Unassembled WGS sequence"/>
</dbReference>
<feature type="domain" description="J" evidence="2">
    <location>
        <begin position="15"/>
        <end position="74"/>
    </location>
</feature>
<dbReference type="InterPro" id="IPR001623">
    <property type="entry name" value="DnaJ_domain"/>
</dbReference>
<dbReference type="RefSeq" id="WP_073146947.1">
    <property type="nucleotide sequence ID" value="NZ_FRAG01000005.1"/>
</dbReference>
<sequence>MFKNSHRNKKNNIENYYKVLGTTAKAGPKRIKEKYIEKVKEFPPETHPEEFQKIRQAYEILRDPIKRSEYDLMRKYGGKIEKLMDQALECMLFNDIKKAEKLFNKVKEIQPNNVQVYMFLAEIALFDEDLNKFNEQFNIALDYAKEDEKEIILALKISRMLFHDFAEEALEELNKIKGYIKSEIILRKLRIDIYKELRRYDELWILIQEQIKEMQTESFEDMDIFIDWLNTAIELEKWSEISKIKNSINKLLKTIENEDDRFVVEKILFEEYMSYKYVAGFRAAEIYIDLLYKLDSRKPDVKEERKKIKYVAKLQKEIDRMANDKELFPLMYFRAIQFFAEEYMDGEAYDHLMEELPYDFINDMEEMNEDIAFGIMRVKKKYQLVYKEFKDEWENMFKEHTEGFNREMRRLIRRGKL</sequence>
<dbReference type="SUPFAM" id="SSF46565">
    <property type="entry name" value="Chaperone J-domain"/>
    <property type="match status" value="1"/>
</dbReference>
<dbReference type="PANTHER" id="PTHR44240">
    <property type="entry name" value="DNAJ DOMAIN (PROKARYOTIC HEAT SHOCK PROTEIN)-RELATED"/>
    <property type="match status" value="1"/>
</dbReference>
<dbReference type="Gene3D" id="1.10.287.110">
    <property type="entry name" value="DnaJ domain"/>
    <property type="match status" value="1"/>
</dbReference>
<dbReference type="PROSITE" id="PS50076">
    <property type="entry name" value="DNAJ_2"/>
    <property type="match status" value="1"/>
</dbReference>
<dbReference type="InterPro" id="IPR011990">
    <property type="entry name" value="TPR-like_helical_dom_sf"/>
</dbReference>
<dbReference type="Gene3D" id="1.25.40.10">
    <property type="entry name" value="Tetratricopeptide repeat domain"/>
    <property type="match status" value="1"/>
</dbReference>
<dbReference type="InterPro" id="IPR036869">
    <property type="entry name" value="J_dom_sf"/>
</dbReference>
<keyword evidence="1" id="KW-0235">DNA replication</keyword>
<dbReference type="OrthoDB" id="129696at2"/>
<dbReference type="PROSITE" id="PS00636">
    <property type="entry name" value="DNAJ_1"/>
    <property type="match status" value="1"/>
</dbReference>
<reference evidence="3 4" key="1">
    <citation type="submission" date="2016-11" db="EMBL/GenBank/DDBJ databases">
        <authorList>
            <person name="Jaros S."/>
            <person name="Januszkiewicz K."/>
            <person name="Wedrychowicz H."/>
        </authorList>
    </citation>
    <scope>NUCLEOTIDE SEQUENCE [LARGE SCALE GENOMIC DNA]</scope>
    <source>
        <strain evidence="3 4">DSM 15212</strain>
    </source>
</reference>